<dbReference type="Pfam" id="PF00534">
    <property type="entry name" value="Glycos_transf_1"/>
    <property type="match status" value="1"/>
</dbReference>
<evidence type="ECO:0000313" key="4">
    <source>
        <dbReference type="EMBL" id="MFC4902240.1"/>
    </source>
</evidence>
<organism evidence="4 5">
    <name type="scientific">Kocuria oceani</name>
    <dbReference type="NCBI Taxonomy" id="988827"/>
    <lineage>
        <taxon>Bacteria</taxon>
        <taxon>Bacillati</taxon>
        <taxon>Actinomycetota</taxon>
        <taxon>Actinomycetes</taxon>
        <taxon>Micrococcales</taxon>
        <taxon>Micrococcaceae</taxon>
        <taxon>Kocuria</taxon>
    </lineage>
</organism>
<dbReference type="RefSeq" id="WP_277552145.1">
    <property type="nucleotide sequence ID" value="NZ_JARAMH010000023.1"/>
</dbReference>
<dbReference type="PANTHER" id="PTHR12526:SF510">
    <property type="entry name" value="D-INOSITOL 3-PHOSPHATE GLYCOSYLTRANSFERASE"/>
    <property type="match status" value="1"/>
</dbReference>
<dbReference type="EC" id="2.4.-.-" evidence="4"/>
<dbReference type="PANTHER" id="PTHR12526">
    <property type="entry name" value="GLYCOSYLTRANSFERASE"/>
    <property type="match status" value="1"/>
</dbReference>
<comment type="caution">
    <text evidence="4">The sequence shown here is derived from an EMBL/GenBank/DDBJ whole genome shotgun (WGS) entry which is preliminary data.</text>
</comment>
<feature type="domain" description="Glycosyl transferase family 1" evidence="3">
    <location>
        <begin position="200"/>
        <end position="348"/>
    </location>
</feature>
<dbReference type="SUPFAM" id="SSF53756">
    <property type="entry name" value="UDP-Glycosyltransferase/glycogen phosphorylase"/>
    <property type="match status" value="1"/>
</dbReference>
<dbReference type="Proteomes" id="UP001595797">
    <property type="component" value="Unassembled WGS sequence"/>
</dbReference>
<evidence type="ECO:0000313" key="5">
    <source>
        <dbReference type="Proteomes" id="UP001595797"/>
    </source>
</evidence>
<name>A0ABV9TE52_9MICC</name>
<protein>
    <submittedName>
        <fullName evidence="4">Glycosyltransferase</fullName>
        <ecNumber evidence="4">2.4.-.-</ecNumber>
    </submittedName>
</protein>
<dbReference type="Gene3D" id="3.40.50.2000">
    <property type="entry name" value="Glycogen Phosphorylase B"/>
    <property type="match status" value="1"/>
</dbReference>
<keyword evidence="1 4" id="KW-0328">Glycosyltransferase</keyword>
<evidence type="ECO:0000256" key="1">
    <source>
        <dbReference type="ARBA" id="ARBA00022676"/>
    </source>
</evidence>
<keyword evidence="5" id="KW-1185">Reference proteome</keyword>
<evidence type="ECO:0000256" key="2">
    <source>
        <dbReference type="ARBA" id="ARBA00022679"/>
    </source>
</evidence>
<evidence type="ECO:0000259" key="3">
    <source>
        <dbReference type="Pfam" id="PF00534"/>
    </source>
</evidence>
<keyword evidence="2 4" id="KW-0808">Transferase</keyword>
<proteinExistence type="predicted"/>
<dbReference type="EMBL" id="JBHSIW010000002">
    <property type="protein sequence ID" value="MFC4902240.1"/>
    <property type="molecule type" value="Genomic_DNA"/>
</dbReference>
<dbReference type="GO" id="GO:0016757">
    <property type="term" value="F:glycosyltransferase activity"/>
    <property type="evidence" value="ECO:0007669"/>
    <property type="project" value="UniProtKB-KW"/>
</dbReference>
<accession>A0ABV9TE52</accession>
<sequence length="414" mass="44518">MTRRTRTRNEGPVLVVHPSSDLYGADRMLLESVRQLVDAHGDVVVAVPGPGPLVPLLLAAGARVEQVFSLVLEKRHLEPRNWPALVRDTVAGLRPALRTMRRLQPRAVYVSTEVLPVWPLLSRWAGAHVVVHVHEAELEMPAPIRLGLALPVLPAHRVLVNSECTLACLVEAVPRLAGRSTVVLNGVAGPADPRPARAHLDGQLRIVYVGRLSERKGVHLVVEALRLLEERGVNAVLDLVGDVVPGKEWYEQRLRRAIETAGVSHRVRFRGFHADVWPWLEAADVVVIPPVVTEAFGNTAVEAVLAARPVVVADHTGLREAVGDYSCVAGADTMATDAAAQLADAFAAVAADWSRFRAAAAADAPVARRRHDPRVYGRQVADAVAPPSSGRFGGTVGAEVLRGPGALAEKERTA</sequence>
<reference evidence="5" key="1">
    <citation type="journal article" date="2019" name="Int. J. Syst. Evol. Microbiol.">
        <title>The Global Catalogue of Microorganisms (GCM) 10K type strain sequencing project: providing services to taxonomists for standard genome sequencing and annotation.</title>
        <authorList>
            <consortium name="The Broad Institute Genomics Platform"/>
            <consortium name="The Broad Institute Genome Sequencing Center for Infectious Disease"/>
            <person name="Wu L."/>
            <person name="Ma J."/>
        </authorList>
    </citation>
    <scope>NUCLEOTIDE SEQUENCE [LARGE SCALE GENOMIC DNA]</scope>
    <source>
        <strain evidence="5">CGMCC 4.6946</strain>
    </source>
</reference>
<gene>
    <name evidence="4" type="ORF">ACFPCS_01500</name>
</gene>
<dbReference type="InterPro" id="IPR001296">
    <property type="entry name" value="Glyco_trans_1"/>
</dbReference>